<dbReference type="EMBL" id="LNQE01001865">
    <property type="protein sequence ID" value="KUG03903.1"/>
    <property type="molecule type" value="Genomic_DNA"/>
</dbReference>
<comment type="caution">
    <text evidence="2">The sequence shown here is derived from an EMBL/GenBank/DDBJ whole genome shotgun (WGS) entry which is preliminary data.</text>
</comment>
<organism evidence="2">
    <name type="scientific">hydrocarbon metagenome</name>
    <dbReference type="NCBI Taxonomy" id="938273"/>
    <lineage>
        <taxon>unclassified sequences</taxon>
        <taxon>metagenomes</taxon>
        <taxon>ecological metagenomes</taxon>
    </lineage>
</organism>
<reference evidence="2" key="1">
    <citation type="journal article" date="2015" name="Proc. Natl. Acad. Sci. U.S.A.">
        <title>Networks of energetic and metabolic interactions define dynamics in microbial communities.</title>
        <authorList>
            <person name="Embree M."/>
            <person name="Liu J.K."/>
            <person name="Al-Bassam M.M."/>
            <person name="Zengler K."/>
        </authorList>
    </citation>
    <scope>NUCLEOTIDE SEQUENCE</scope>
</reference>
<keyword evidence="1" id="KW-0472">Membrane</keyword>
<name>A0A0W8E5L4_9ZZZZ</name>
<sequence>MPSDPLSPHRAAVAIAGGFHLLLNLYSIILYFIPLILLAGSFFGGDQKRKSI</sequence>
<proteinExistence type="predicted"/>
<feature type="transmembrane region" description="Helical" evidence="1">
    <location>
        <begin position="12"/>
        <end position="43"/>
    </location>
</feature>
<dbReference type="AlphaFoldDB" id="A0A0W8E5L4"/>
<gene>
    <name evidence="2" type="ORF">ASZ90_018683</name>
</gene>
<keyword evidence="1" id="KW-1133">Transmembrane helix</keyword>
<evidence type="ECO:0000313" key="2">
    <source>
        <dbReference type="EMBL" id="KUG03903.1"/>
    </source>
</evidence>
<accession>A0A0W8E5L4</accession>
<keyword evidence="1" id="KW-0812">Transmembrane</keyword>
<protein>
    <submittedName>
        <fullName evidence="2">Uncharacterized protein</fullName>
    </submittedName>
</protein>
<evidence type="ECO:0000256" key="1">
    <source>
        <dbReference type="SAM" id="Phobius"/>
    </source>
</evidence>